<evidence type="ECO:0000256" key="8">
    <source>
        <dbReference type="ARBA" id="ARBA00022989"/>
    </source>
</evidence>
<evidence type="ECO:0000256" key="10">
    <source>
        <dbReference type="RuleBase" id="RU361143"/>
    </source>
</evidence>
<comment type="similarity">
    <text evidence="4 10">Belongs to the OST1 family.</text>
</comment>
<protein>
    <recommendedName>
        <fullName evidence="10">Dolichyl-diphosphooligosaccharide--protein glycosyltransferase subunit 1</fullName>
    </recommendedName>
</protein>
<evidence type="ECO:0000256" key="9">
    <source>
        <dbReference type="ARBA" id="ARBA00023136"/>
    </source>
</evidence>
<dbReference type="InterPro" id="IPR007676">
    <property type="entry name" value="Ribophorin_I"/>
</dbReference>
<dbReference type="GO" id="GO:0018279">
    <property type="term" value="P:protein N-linked glycosylation via asparagine"/>
    <property type="evidence" value="ECO:0007669"/>
    <property type="project" value="TreeGrafter"/>
</dbReference>
<comment type="pathway">
    <text evidence="3 10">Protein modification; protein glycosylation.</text>
</comment>
<dbReference type="HOGENOM" id="CLU_031381_1_0_1"/>
<gene>
    <name evidence="11" type="ORF">SCLCIDRAFT_1222516</name>
</gene>
<evidence type="ECO:0000256" key="2">
    <source>
        <dbReference type="ARBA" id="ARBA00004115"/>
    </source>
</evidence>
<comment type="function">
    <text evidence="1 10">Subunit of the oligosaccharyl transferase (OST) complex that catalyzes the initial transfer of a defined glycan (Glc(3)Man(9)GlcNAc(2) in eukaryotes) from the lipid carrier dolichol-pyrophosphate to an asparagine residue within an Asn-X-Ser/Thr consensus motif in nascent polypeptide chains, the first step in protein N-glycosylation. N-glycosylation occurs cotranslationally and the complex associates with the Sec61 complex at the channel-forming translocon complex that mediates protein translocation across the endoplasmic reticulum (ER). All subunits are required for a maximal enzyme activity.</text>
</comment>
<reference evidence="11 12" key="1">
    <citation type="submission" date="2014-04" db="EMBL/GenBank/DDBJ databases">
        <authorList>
            <consortium name="DOE Joint Genome Institute"/>
            <person name="Kuo A."/>
            <person name="Kohler A."/>
            <person name="Nagy L.G."/>
            <person name="Floudas D."/>
            <person name="Copeland A."/>
            <person name="Barry K.W."/>
            <person name="Cichocki N."/>
            <person name="Veneault-Fourrey C."/>
            <person name="LaButti K."/>
            <person name="Lindquist E.A."/>
            <person name="Lipzen A."/>
            <person name="Lundell T."/>
            <person name="Morin E."/>
            <person name="Murat C."/>
            <person name="Sun H."/>
            <person name="Tunlid A."/>
            <person name="Henrissat B."/>
            <person name="Grigoriev I.V."/>
            <person name="Hibbett D.S."/>
            <person name="Martin F."/>
            <person name="Nordberg H.P."/>
            <person name="Cantor M.N."/>
            <person name="Hua S.X."/>
        </authorList>
    </citation>
    <scope>NUCLEOTIDE SEQUENCE [LARGE SCALE GENOMIC DNA]</scope>
    <source>
        <strain evidence="11 12">Foug A</strain>
    </source>
</reference>
<dbReference type="STRING" id="1036808.A0A0C2ZMF4"/>
<comment type="subcellular location">
    <subcellularLocation>
        <location evidence="2 10">Endoplasmic reticulum membrane</location>
        <topology evidence="2 10">Single-pass type I membrane protein</topology>
    </subcellularLocation>
</comment>
<keyword evidence="12" id="KW-1185">Reference proteome</keyword>
<dbReference type="Proteomes" id="UP000053989">
    <property type="component" value="Unassembled WGS sequence"/>
</dbReference>
<keyword evidence="8 10" id="KW-1133">Transmembrane helix</keyword>
<evidence type="ECO:0000313" key="11">
    <source>
        <dbReference type="EMBL" id="KIM53802.1"/>
    </source>
</evidence>
<dbReference type="GO" id="GO:0008250">
    <property type="term" value="C:oligosaccharyltransferase complex"/>
    <property type="evidence" value="ECO:0007669"/>
    <property type="project" value="UniProtKB-UniRule"/>
</dbReference>
<evidence type="ECO:0000256" key="7">
    <source>
        <dbReference type="ARBA" id="ARBA00022824"/>
    </source>
</evidence>
<feature type="transmembrane region" description="Helical" evidence="10">
    <location>
        <begin position="460"/>
        <end position="477"/>
    </location>
</feature>
<keyword evidence="7 10" id="KW-0256">Endoplasmic reticulum</keyword>
<dbReference type="AlphaFoldDB" id="A0A0C2ZMF4"/>
<name>A0A0C2ZMF4_9AGAM</name>
<evidence type="ECO:0000256" key="4">
    <source>
        <dbReference type="ARBA" id="ARBA00008905"/>
    </source>
</evidence>
<dbReference type="PANTHER" id="PTHR21049:SF0">
    <property type="entry name" value="DOLICHYL-DIPHOSPHOOLIGOSACCHARIDE--PROTEIN GLYCOSYLTRANSFERASE SUBUNIT 1"/>
    <property type="match status" value="1"/>
</dbReference>
<dbReference type="FunCoup" id="A0A0C2ZMF4">
    <property type="interactions" value="638"/>
</dbReference>
<evidence type="ECO:0000313" key="12">
    <source>
        <dbReference type="Proteomes" id="UP000053989"/>
    </source>
</evidence>
<dbReference type="InParanoid" id="A0A0C2ZMF4"/>
<dbReference type="Pfam" id="PF04597">
    <property type="entry name" value="Ribophorin_I"/>
    <property type="match status" value="1"/>
</dbReference>
<evidence type="ECO:0000256" key="3">
    <source>
        <dbReference type="ARBA" id="ARBA00004922"/>
    </source>
</evidence>
<dbReference type="EMBL" id="KN822170">
    <property type="protein sequence ID" value="KIM53802.1"/>
    <property type="molecule type" value="Genomic_DNA"/>
</dbReference>
<reference evidence="12" key="2">
    <citation type="submission" date="2015-01" db="EMBL/GenBank/DDBJ databases">
        <title>Evolutionary Origins and Diversification of the Mycorrhizal Mutualists.</title>
        <authorList>
            <consortium name="DOE Joint Genome Institute"/>
            <consortium name="Mycorrhizal Genomics Consortium"/>
            <person name="Kohler A."/>
            <person name="Kuo A."/>
            <person name="Nagy L.G."/>
            <person name="Floudas D."/>
            <person name="Copeland A."/>
            <person name="Barry K.W."/>
            <person name="Cichocki N."/>
            <person name="Veneault-Fourrey C."/>
            <person name="LaButti K."/>
            <person name="Lindquist E.A."/>
            <person name="Lipzen A."/>
            <person name="Lundell T."/>
            <person name="Morin E."/>
            <person name="Murat C."/>
            <person name="Riley R."/>
            <person name="Ohm R."/>
            <person name="Sun H."/>
            <person name="Tunlid A."/>
            <person name="Henrissat B."/>
            <person name="Grigoriev I.V."/>
            <person name="Hibbett D.S."/>
            <person name="Martin F."/>
        </authorList>
    </citation>
    <scope>NUCLEOTIDE SEQUENCE [LARGE SCALE GENOMIC DNA]</scope>
    <source>
        <strain evidence="12">Foug A</strain>
    </source>
</reference>
<comment type="subunit">
    <text evidence="10">Component of the oligosaccharyltransferase (OST) complex.</text>
</comment>
<keyword evidence="6 10" id="KW-0732">Signal</keyword>
<evidence type="ECO:0000256" key="5">
    <source>
        <dbReference type="ARBA" id="ARBA00022692"/>
    </source>
</evidence>
<keyword evidence="9 10" id="KW-0472">Membrane</keyword>
<dbReference type="OrthoDB" id="310030at2759"/>
<proteinExistence type="inferred from homology"/>
<evidence type="ECO:0000256" key="1">
    <source>
        <dbReference type="ARBA" id="ARBA00002791"/>
    </source>
</evidence>
<keyword evidence="5 10" id="KW-0812">Transmembrane</keyword>
<dbReference type="PANTHER" id="PTHR21049">
    <property type="entry name" value="RIBOPHORIN I"/>
    <property type="match status" value="1"/>
</dbReference>
<feature type="signal peptide" evidence="10">
    <location>
        <begin position="1"/>
        <end position="23"/>
    </location>
</feature>
<sequence>MLRRWRTLGLLFAGSLLPSFSLAGPSFENTAIVRTIDLGGSLVHVSTTFAIKALEAGQTVYHVALTKGEKEQTSWIEARVKGVAKPLTITDLGADESGAAHMIEVALPTQVAVNGTLNLVLESVQTHATRPLPEHATQTDPQFLKYETNLFVLSPYDTLVQRTKVRSPSPNIVSHSTPDGVDDFAQDGAVTKSGATITYGPYHKVRASANVEFIAKHQQPISVHYHFDHPVLEVKNLERSVEISHWGANLNIEDKIHLYNSGPILKGHFSRLAYQSQSYFGRLPPHVLNRLTLHLPPGVTNTYYYDLNGNVSTSNLRATPSLPKASKANQYSILEMRPRYPLLGGWNYSFTLGFDTPLQDSASWDAVNGRYIVAIPVMTHIPGSVVNEAAVRVILPEGATDIEFSSPFPALASSVSTHISYLDTVGRPVVSFNYKDLTDKHTGMIYVSYKVPLSAHLRKPLAVGAAFFSLFVLGFTAKRVDLRLHKK</sequence>
<dbReference type="UniPathway" id="UPA00378"/>
<accession>A0A0C2ZMF4</accession>
<feature type="chain" id="PRO_5005111011" description="Dolichyl-diphosphooligosaccharide--protein glycosyltransferase subunit 1" evidence="10">
    <location>
        <begin position="24"/>
        <end position="487"/>
    </location>
</feature>
<evidence type="ECO:0000256" key="6">
    <source>
        <dbReference type="ARBA" id="ARBA00022729"/>
    </source>
</evidence>
<organism evidence="11 12">
    <name type="scientific">Scleroderma citrinum Foug A</name>
    <dbReference type="NCBI Taxonomy" id="1036808"/>
    <lineage>
        <taxon>Eukaryota</taxon>
        <taxon>Fungi</taxon>
        <taxon>Dikarya</taxon>
        <taxon>Basidiomycota</taxon>
        <taxon>Agaricomycotina</taxon>
        <taxon>Agaricomycetes</taxon>
        <taxon>Agaricomycetidae</taxon>
        <taxon>Boletales</taxon>
        <taxon>Sclerodermatineae</taxon>
        <taxon>Sclerodermataceae</taxon>
        <taxon>Scleroderma</taxon>
    </lineage>
</organism>